<feature type="transmembrane region" description="Helical" evidence="2">
    <location>
        <begin position="14"/>
        <end position="33"/>
    </location>
</feature>
<dbReference type="EMBL" id="MHOO01000003">
    <property type="protein sequence ID" value="OGZ64747.1"/>
    <property type="molecule type" value="Genomic_DNA"/>
</dbReference>
<dbReference type="Gene3D" id="3.40.30.10">
    <property type="entry name" value="Glutaredoxin"/>
    <property type="match status" value="1"/>
</dbReference>
<evidence type="ECO:0000256" key="1">
    <source>
        <dbReference type="ARBA" id="ARBA00023180"/>
    </source>
</evidence>
<sequence length="346" mass="37111">MINKNVISKINRDSMLLGLAVLSIIITGFLIIANTTSYNILGFLQFGPSKEEIAQKSIDYLNANILQDGQTATLGEVKEESGIIKIQVKIGENTYDSYITKDGKYFFPEAFELTADMGAAANQDQGDQVALKQEACDSLKKADKPMLEAYVVSRCPYGLQMQRAMADAVASAPSIAPYIKVRYMGSVVNGVVTAMHGEAEAMENLRQICIREEQNSKYWDYVACQMKSGDTTGCESSTGVDAAKLSGCIKDSKRGVAYAKEDFALNAKYSIQGSPTLILNGSQVSEFDFGGRSSMSVKNMLACSSTTAPDFASKELNSAQAATSFSLSYAGTNSGSANTAANCVPQ</sequence>
<dbReference type="InterPro" id="IPR036249">
    <property type="entry name" value="Thioredoxin-like_sf"/>
</dbReference>
<comment type="caution">
    <text evidence="3">The sequence shown here is derived from an EMBL/GenBank/DDBJ whole genome shotgun (WGS) entry which is preliminary data.</text>
</comment>
<evidence type="ECO:0000313" key="4">
    <source>
        <dbReference type="Proteomes" id="UP000176855"/>
    </source>
</evidence>
<gene>
    <name evidence="3" type="ORF">A2730_02185</name>
</gene>
<evidence type="ECO:0000256" key="2">
    <source>
        <dbReference type="SAM" id="Phobius"/>
    </source>
</evidence>
<evidence type="ECO:0000313" key="3">
    <source>
        <dbReference type="EMBL" id="OGZ64747.1"/>
    </source>
</evidence>
<evidence type="ECO:0008006" key="5">
    <source>
        <dbReference type="Google" id="ProtNLM"/>
    </source>
</evidence>
<dbReference type="SUPFAM" id="SSF52833">
    <property type="entry name" value="Thioredoxin-like"/>
    <property type="match status" value="1"/>
</dbReference>
<accession>A0A1G2HQI2</accession>
<dbReference type="Proteomes" id="UP000176855">
    <property type="component" value="Unassembled WGS sequence"/>
</dbReference>
<keyword evidence="2" id="KW-0812">Transmembrane</keyword>
<keyword evidence="2" id="KW-0472">Membrane</keyword>
<reference evidence="3 4" key="1">
    <citation type="journal article" date="2016" name="Nat. Commun.">
        <title>Thousands of microbial genomes shed light on interconnected biogeochemical processes in an aquifer system.</title>
        <authorList>
            <person name="Anantharaman K."/>
            <person name="Brown C.T."/>
            <person name="Hug L.A."/>
            <person name="Sharon I."/>
            <person name="Castelle C.J."/>
            <person name="Probst A.J."/>
            <person name="Thomas B.C."/>
            <person name="Singh A."/>
            <person name="Wilkins M.J."/>
            <person name="Karaoz U."/>
            <person name="Brodie E.L."/>
            <person name="Williams K.H."/>
            <person name="Hubbard S.S."/>
            <person name="Banfield J.F."/>
        </authorList>
    </citation>
    <scope>NUCLEOTIDE SEQUENCE [LARGE SCALE GENOMIC DNA]</scope>
</reference>
<keyword evidence="2" id="KW-1133">Transmembrane helix</keyword>
<dbReference type="STRING" id="1802202.A2730_02185"/>
<protein>
    <recommendedName>
        <fullName evidence="5">Thioredoxin-like fold domain-containing protein</fullName>
    </recommendedName>
</protein>
<dbReference type="InterPro" id="IPR004911">
    <property type="entry name" value="Interferon-induced_GILT"/>
</dbReference>
<proteinExistence type="predicted"/>
<name>A0A1G2HQI2_9BACT</name>
<dbReference type="AlphaFoldDB" id="A0A1G2HQI2"/>
<keyword evidence="1" id="KW-0325">Glycoprotein</keyword>
<organism evidence="3 4">
    <name type="scientific">Candidatus Staskawiczbacteria bacterium RIFCSPHIGHO2_01_FULL_39_25</name>
    <dbReference type="NCBI Taxonomy" id="1802202"/>
    <lineage>
        <taxon>Bacteria</taxon>
        <taxon>Candidatus Staskawicziibacteriota</taxon>
    </lineage>
</organism>
<dbReference type="GO" id="GO:0016671">
    <property type="term" value="F:oxidoreductase activity, acting on a sulfur group of donors, disulfide as acceptor"/>
    <property type="evidence" value="ECO:0007669"/>
    <property type="project" value="InterPro"/>
</dbReference>
<dbReference type="Pfam" id="PF03227">
    <property type="entry name" value="GILT"/>
    <property type="match status" value="1"/>
</dbReference>